<dbReference type="eggNOG" id="COG1960">
    <property type="taxonomic scope" value="Bacteria"/>
</dbReference>
<dbReference type="InterPro" id="IPR052161">
    <property type="entry name" value="Mycobact_Acyl-CoA_DH"/>
</dbReference>
<feature type="domain" description="Acyl-CoA dehydrogenase/oxidase C-terminal" evidence="6">
    <location>
        <begin position="246"/>
        <end position="410"/>
    </location>
</feature>
<dbReference type="Pfam" id="PF02771">
    <property type="entry name" value="Acyl-CoA_dh_N"/>
    <property type="match status" value="1"/>
</dbReference>
<keyword evidence="10" id="KW-1185">Reference proteome</keyword>
<evidence type="ECO:0000256" key="3">
    <source>
        <dbReference type="ARBA" id="ARBA00022630"/>
    </source>
</evidence>
<keyword evidence="3" id="KW-0285">Flavoprotein</keyword>
<accession>A0A157SMP7</accession>
<dbReference type="InterPro" id="IPR046373">
    <property type="entry name" value="Acyl-CoA_Oxase/DH_mid-dom_sf"/>
</dbReference>
<dbReference type="EC" id="1.3.8.1" evidence="9"/>
<dbReference type="EMBL" id="LT546645">
    <property type="protein sequence ID" value="SAI71720.1"/>
    <property type="molecule type" value="Genomic_DNA"/>
</dbReference>
<sequence>MPSQNGTREKETDVDLNYTAQEEAFRAGMRAWLQANLPDDIRAKVQGHLRLSREDQARWHRILAAQGWSTPQWPVEFGGTGWNATLRHIWDEECGRAGAPRILPFGASMVAPVIMKFGNEAQQQQYLPRIRDCTDWWCQGYSEPGAGSDLASLKTRAELTPDGRFYVVNGQKTWTTLAHFANMIFCLVRTDPEAKPQAGITFLLIDMATPGITLRPILTLDEDHEVNEVFFDNVRVPVENRIGEENRGWTYAKVLLGYERTGIARLGACKRELAFLKRIALREQKDGQPLLHDPVFGAKVAELEIELMALEMTVLRIVSGETAGKGPGPETSMLKIKAVEVQQRLTELMMDAVGPYAQPFDTAYLDGENEHAVTGYDEAAALAAYYLNYRKTSIYGGSDEVQRNIISKMILGL</sequence>
<dbReference type="SUPFAM" id="SSF56645">
    <property type="entry name" value="Acyl-CoA dehydrogenase NM domain-like"/>
    <property type="match status" value="1"/>
</dbReference>
<comment type="similarity">
    <text evidence="2">Belongs to the acyl-CoA dehydrogenase family.</text>
</comment>
<dbReference type="AlphaFoldDB" id="A0A157SMP7"/>
<dbReference type="InterPro" id="IPR009100">
    <property type="entry name" value="AcylCoA_DH/oxidase_NM_dom_sf"/>
</dbReference>
<dbReference type="GO" id="GO:0016937">
    <property type="term" value="F:short-chain fatty acyl-CoA dehydrogenase activity"/>
    <property type="evidence" value="ECO:0007669"/>
    <property type="project" value="UniProtKB-EC"/>
</dbReference>
<dbReference type="PANTHER" id="PTHR43292:SF3">
    <property type="entry name" value="ACYL-COA DEHYDROGENASE FADE29"/>
    <property type="match status" value="1"/>
</dbReference>
<reference evidence="9 10" key="1">
    <citation type="submission" date="2016-04" db="EMBL/GenBank/DDBJ databases">
        <authorList>
            <consortium name="Pathogen Informatics"/>
        </authorList>
    </citation>
    <scope>NUCLEOTIDE SEQUENCE [LARGE SCALE GENOMIC DNA]</scope>
    <source>
        <strain evidence="9 10">H044680328</strain>
    </source>
</reference>
<dbReference type="InterPro" id="IPR037069">
    <property type="entry name" value="AcylCoA_DH/ox_N_sf"/>
</dbReference>
<evidence type="ECO:0000259" key="6">
    <source>
        <dbReference type="Pfam" id="PF00441"/>
    </source>
</evidence>
<dbReference type="KEGG" id="btrm:SAMEA390648702888"/>
<evidence type="ECO:0000313" key="10">
    <source>
        <dbReference type="Proteomes" id="UP000076825"/>
    </source>
</evidence>
<gene>
    <name evidence="9" type="ORF">SAMEA3906487_02888</name>
</gene>
<dbReference type="InterPro" id="IPR013786">
    <property type="entry name" value="AcylCoA_DH/ox_N"/>
</dbReference>
<keyword evidence="4" id="KW-0274">FAD</keyword>
<dbReference type="GO" id="GO:0005886">
    <property type="term" value="C:plasma membrane"/>
    <property type="evidence" value="ECO:0007669"/>
    <property type="project" value="TreeGrafter"/>
</dbReference>
<feature type="domain" description="Acyl-CoA dehydrogenase/oxidase N-terminal" evidence="8">
    <location>
        <begin position="19"/>
        <end position="130"/>
    </location>
</feature>
<dbReference type="PANTHER" id="PTHR43292">
    <property type="entry name" value="ACYL-COA DEHYDROGENASE"/>
    <property type="match status" value="1"/>
</dbReference>
<dbReference type="Pfam" id="PF00441">
    <property type="entry name" value="Acyl-CoA_dh_1"/>
    <property type="match status" value="1"/>
</dbReference>
<proteinExistence type="inferred from homology"/>
<keyword evidence="5 9" id="KW-0560">Oxidoreductase</keyword>
<name>A0A157SMP7_9BORD</name>
<dbReference type="Gene3D" id="1.20.140.10">
    <property type="entry name" value="Butyryl-CoA Dehydrogenase, subunit A, domain 3"/>
    <property type="match status" value="1"/>
</dbReference>
<feature type="domain" description="Acyl-CoA oxidase/dehydrogenase middle" evidence="7">
    <location>
        <begin position="138"/>
        <end position="234"/>
    </location>
</feature>
<dbReference type="InterPro" id="IPR009075">
    <property type="entry name" value="AcylCo_DH/oxidase_C"/>
</dbReference>
<organism evidence="9 10">
    <name type="scientific">Bordetella trematum</name>
    <dbReference type="NCBI Taxonomy" id="123899"/>
    <lineage>
        <taxon>Bacteria</taxon>
        <taxon>Pseudomonadati</taxon>
        <taxon>Pseudomonadota</taxon>
        <taxon>Betaproteobacteria</taxon>
        <taxon>Burkholderiales</taxon>
        <taxon>Alcaligenaceae</taxon>
        <taxon>Bordetella</taxon>
    </lineage>
</organism>
<dbReference type="GO" id="GO:0050660">
    <property type="term" value="F:flavin adenine dinucleotide binding"/>
    <property type="evidence" value="ECO:0007669"/>
    <property type="project" value="InterPro"/>
</dbReference>
<evidence type="ECO:0000256" key="5">
    <source>
        <dbReference type="ARBA" id="ARBA00023002"/>
    </source>
</evidence>
<comment type="cofactor">
    <cofactor evidence="1">
        <name>FAD</name>
        <dbReference type="ChEBI" id="CHEBI:57692"/>
    </cofactor>
</comment>
<dbReference type="FunFam" id="2.40.110.10:FF:000011">
    <property type="entry name" value="Acyl-CoA dehydrogenase FadE34"/>
    <property type="match status" value="1"/>
</dbReference>
<dbReference type="EC" id="1.3.99.-" evidence="9"/>
<dbReference type="Pfam" id="PF02770">
    <property type="entry name" value="Acyl-CoA_dh_M"/>
    <property type="match status" value="1"/>
</dbReference>
<dbReference type="STRING" id="123899.SAMEA3906487_02888"/>
<protein>
    <submittedName>
        <fullName evidence="9">Acyl-CoA dehydrogenase</fullName>
        <ecNumber evidence="9">1.3.8.1</ecNumber>
        <ecNumber evidence="9">1.3.99.-</ecNumber>
    </submittedName>
</protein>
<evidence type="ECO:0000256" key="1">
    <source>
        <dbReference type="ARBA" id="ARBA00001974"/>
    </source>
</evidence>
<dbReference type="SUPFAM" id="SSF47203">
    <property type="entry name" value="Acyl-CoA dehydrogenase C-terminal domain-like"/>
    <property type="match status" value="1"/>
</dbReference>
<dbReference type="Gene3D" id="2.40.110.10">
    <property type="entry name" value="Butyryl-CoA Dehydrogenase, subunit A, domain 2"/>
    <property type="match status" value="1"/>
</dbReference>
<evidence type="ECO:0000313" key="9">
    <source>
        <dbReference type="EMBL" id="SAI71720.1"/>
    </source>
</evidence>
<evidence type="ECO:0000256" key="2">
    <source>
        <dbReference type="ARBA" id="ARBA00009347"/>
    </source>
</evidence>
<evidence type="ECO:0000259" key="7">
    <source>
        <dbReference type="Pfam" id="PF02770"/>
    </source>
</evidence>
<evidence type="ECO:0000256" key="4">
    <source>
        <dbReference type="ARBA" id="ARBA00022827"/>
    </source>
</evidence>
<dbReference type="Proteomes" id="UP000076825">
    <property type="component" value="Chromosome 1"/>
</dbReference>
<dbReference type="Gene3D" id="1.10.540.10">
    <property type="entry name" value="Acyl-CoA dehydrogenase/oxidase, N-terminal domain"/>
    <property type="match status" value="1"/>
</dbReference>
<dbReference type="InterPro" id="IPR036250">
    <property type="entry name" value="AcylCo_DH-like_C"/>
</dbReference>
<dbReference type="PATRIC" id="fig|123899.6.peg.2876"/>
<dbReference type="InterPro" id="IPR006091">
    <property type="entry name" value="Acyl-CoA_Oxase/DH_mid-dom"/>
</dbReference>
<evidence type="ECO:0000259" key="8">
    <source>
        <dbReference type="Pfam" id="PF02771"/>
    </source>
</evidence>